<evidence type="ECO:0000256" key="2">
    <source>
        <dbReference type="ARBA" id="ARBA00022730"/>
    </source>
</evidence>
<accession>A0A845L437</accession>
<feature type="domain" description="Large ribosomal subunit protein bL9 C-terminal" evidence="9">
    <location>
        <begin position="64"/>
        <end position="146"/>
    </location>
</feature>
<dbReference type="AlphaFoldDB" id="A0A845L437"/>
<dbReference type="GO" id="GO:1990904">
    <property type="term" value="C:ribonucleoprotein complex"/>
    <property type="evidence" value="ECO:0007669"/>
    <property type="project" value="UniProtKB-KW"/>
</dbReference>
<dbReference type="Gene3D" id="3.10.430.100">
    <property type="entry name" value="Ribosomal protein L9, C-terminal domain"/>
    <property type="match status" value="1"/>
</dbReference>
<keyword evidence="2 7" id="KW-0699">rRNA-binding</keyword>
<comment type="similarity">
    <text evidence="1 7">Belongs to the bacterial ribosomal protein bL9 family.</text>
</comment>
<dbReference type="GO" id="GO:0003735">
    <property type="term" value="F:structural constituent of ribosome"/>
    <property type="evidence" value="ECO:0007669"/>
    <property type="project" value="InterPro"/>
</dbReference>
<comment type="caution">
    <text evidence="10">The sequence shown here is derived from an EMBL/GenBank/DDBJ whole genome shotgun (WGS) entry which is preliminary data.</text>
</comment>
<evidence type="ECO:0000313" key="10">
    <source>
        <dbReference type="EMBL" id="MZP29604.1"/>
    </source>
</evidence>
<name>A0A845L437_9FIRM</name>
<protein>
    <recommendedName>
        <fullName evidence="6 7">Large ribosomal subunit protein bL9</fullName>
    </recommendedName>
</protein>
<evidence type="ECO:0000256" key="7">
    <source>
        <dbReference type="HAMAP-Rule" id="MF_00503"/>
    </source>
</evidence>
<dbReference type="InterPro" id="IPR036935">
    <property type="entry name" value="Ribosomal_bL9_N_sf"/>
</dbReference>
<evidence type="ECO:0000256" key="3">
    <source>
        <dbReference type="ARBA" id="ARBA00022884"/>
    </source>
</evidence>
<dbReference type="InterPro" id="IPR036791">
    <property type="entry name" value="Ribosomal_bL9_C_sf"/>
</dbReference>
<evidence type="ECO:0000313" key="11">
    <source>
        <dbReference type="Proteomes" id="UP000463470"/>
    </source>
</evidence>
<evidence type="ECO:0000259" key="8">
    <source>
        <dbReference type="Pfam" id="PF01281"/>
    </source>
</evidence>
<evidence type="ECO:0000256" key="4">
    <source>
        <dbReference type="ARBA" id="ARBA00022980"/>
    </source>
</evidence>
<dbReference type="GO" id="GO:0006412">
    <property type="term" value="P:translation"/>
    <property type="evidence" value="ECO:0007669"/>
    <property type="project" value="UniProtKB-UniRule"/>
</dbReference>
<sequence length="148" mass="16312">MKVILQQDVKNLGKKGDIVDVAEGYGRNYVLPRGLAIEATPVNLKNLERLKANEAKKKEQELMDAKELGAKLSGITVKVRSKAGEGSRLFGAVTNKEIAETVEKQFGLKVDKRKYELKQPIKTLGVYPITVKIHPAVSAELKVEVVSE</sequence>
<dbReference type="GO" id="GO:0019843">
    <property type="term" value="F:rRNA binding"/>
    <property type="evidence" value="ECO:0007669"/>
    <property type="project" value="UniProtKB-UniRule"/>
</dbReference>
<dbReference type="SUPFAM" id="SSF55653">
    <property type="entry name" value="Ribosomal protein L9 C-domain"/>
    <property type="match status" value="1"/>
</dbReference>
<evidence type="ECO:0000259" key="9">
    <source>
        <dbReference type="Pfam" id="PF03948"/>
    </source>
</evidence>
<keyword evidence="11" id="KW-1185">Reference proteome</keyword>
<dbReference type="EMBL" id="WXEY01000006">
    <property type="protein sequence ID" value="MZP29604.1"/>
    <property type="molecule type" value="Genomic_DNA"/>
</dbReference>
<gene>
    <name evidence="7" type="primary">rplI</name>
    <name evidence="10" type="ORF">GTO91_07790</name>
</gene>
<evidence type="ECO:0000256" key="1">
    <source>
        <dbReference type="ARBA" id="ARBA00010605"/>
    </source>
</evidence>
<dbReference type="InterPro" id="IPR020594">
    <property type="entry name" value="Ribosomal_bL9_bac/chp"/>
</dbReference>
<dbReference type="InterPro" id="IPR020070">
    <property type="entry name" value="Ribosomal_bL9_N"/>
</dbReference>
<dbReference type="InterPro" id="IPR000244">
    <property type="entry name" value="Ribosomal_bL9"/>
</dbReference>
<feature type="domain" description="Ribosomal protein L9" evidence="8">
    <location>
        <begin position="1"/>
        <end position="47"/>
    </location>
</feature>
<dbReference type="Pfam" id="PF01281">
    <property type="entry name" value="Ribosomal_L9_N"/>
    <property type="match status" value="1"/>
</dbReference>
<reference evidence="10 11" key="1">
    <citation type="submission" date="2020-01" db="EMBL/GenBank/DDBJ databases">
        <title>Whole-genome sequence of Heliobacterium undosum DSM 13378.</title>
        <authorList>
            <person name="Kyndt J.A."/>
            <person name="Meyer T.E."/>
        </authorList>
    </citation>
    <scope>NUCLEOTIDE SEQUENCE [LARGE SCALE GENOMIC DNA]</scope>
    <source>
        <strain evidence="10 11">DSM 13378</strain>
    </source>
</reference>
<comment type="function">
    <text evidence="7">Binds to the 23S rRNA.</text>
</comment>
<keyword evidence="4 7" id="KW-0689">Ribosomal protein</keyword>
<dbReference type="OrthoDB" id="9788336at2"/>
<organism evidence="10 11">
    <name type="scientific">Heliomicrobium undosum</name>
    <dbReference type="NCBI Taxonomy" id="121734"/>
    <lineage>
        <taxon>Bacteria</taxon>
        <taxon>Bacillati</taxon>
        <taxon>Bacillota</taxon>
        <taxon>Clostridia</taxon>
        <taxon>Eubacteriales</taxon>
        <taxon>Heliobacteriaceae</taxon>
        <taxon>Heliomicrobium</taxon>
    </lineage>
</organism>
<keyword evidence="5 7" id="KW-0687">Ribonucleoprotein</keyword>
<dbReference type="NCBIfam" id="TIGR00158">
    <property type="entry name" value="L9"/>
    <property type="match status" value="1"/>
</dbReference>
<dbReference type="HAMAP" id="MF_00503">
    <property type="entry name" value="Ribosomal_bL9"/>
    <property type="match status" value="1"/>
</dbReference>
<dbReference type="GO" id="GO:0005840">
    <property type="term" value="C:ribosome"/>
    <property type="evidence" value="ECO:0007669"/>
    <property type="project" value="UniProtKB-KW"/>
</dbReference>
<evidence type="ECO:0000256" key="5">
    <source>
        <dbReference type="ARBA" id="ARBA00023274"/>
    </source>
</evidence>
<dbReference type="RefSeq" id="WP_161257358.1">
    <property type="nucleotide sequence ID" value="NZ_WXEY01000006.1"/>
</dbReference>
<keyword evidence="3 7" id="KW-0694">RNA-binding</keyword>
<dbReference type="Pfam" id="PF03948">
    <property type="entry name" value="Ribosomal_L9_C"/>
    <property type="match status" value="1"/>
</dbReference>
<dbReference type="InterPro" id="IPR020069">
    <property type="entry name" value="Ribosomal_bL9_C"/>
</dbReference>
<dbReference type="PANTHER" id="PTHR21368">
    <property type="entry name" value="50S RIBOSOMAL PROTEIN L9"/>
    <property type="match status" value="1"/>
</dbReference>
<dbReference type="InterPro" id="IPR009027">
    <property type="entry name" value="Ribosomal_bL9/RNase_H1_N"/>
</dbReference>
<proteinExistence type="inferred from homology"/>
<dbReference type="SUPFAM" id="SSF55658">
    <property type="entry name" value="L9 N-domain-like"/>
    <property type="match status" value="1"/>
</dbReference>
<evidence type="ECO:0000256" key="6">
    <source>
        <dbReference type="ARBA" id="ARBA00035292"/>
    </source>
</evidence>
<dbReference type="FunFam" id="3.40.5.10:FF:000003">
    <property type="entry name" value="50S ribosomal protein L9"/>
    <property type="match status" value="1"/>
</dbReference>
<dbReference type="Gene3D" id="3.40.5.10">
    <property type="entry name" value="Ribosomal protein L9, N-terminal domain"/>
    <property type="match status" value="1"/>
</dbReference>
<dbReference type="Proteomes" id="UP000463470">
    <property type="component" value="Unassembled WGS sequence"/>
</dbReference>